<reference evidence="1 2" key="1">
    <citation type="submission" date="2018-08" db="EMBL/GenBank/DDBJ databases">
        <title>A genome reference for cultivated species of the human gut microbiota.</title>
        <authorList>
            <person name="Zou Y."/>
            <person name="Xue W."/>
            <person name="Luo G."/>
        </authorList>
    </citation>
    <scope>NUCLEOTIDE SEQUENCE [LARGE SCALE GENOMIC DNA]</scope>
    <source>
        <strain evidence="1 2">AF37-2AT</strain>
    </source>
</reference>
<dbReference type="Pfam" id="PF14277">
    <property type="entry name" value="DUF4364"/>
    <property type="match status" value="1"/>
</dbReference>
<dbReference type="GeneID" id="97193169"/>
<dbReference type="CDD" id="cd00090">
    <property type="entry name" value="HTH_ARSR"/>
    <property type="match status" value="1"/>
</dbReference>
<protein>
    <submittedName>
        <fullName evidence="1">DUF4364 family protein</fullName>
    </submittedName>
</protein>
<proteinExistence type="predicted"/>
<evidence type="ECO:0000313" key="2">
    <source>
        <dbReference type="Proteomes" id="UP000261080"/>
    </source>
</evidence>
<dbReference type="SUPFAM" id="SSF46785">
    <property type="entry name" value="Winged helix' DNA-binding domain"/>
    <property type="match status" value="1"/>
</dbReference>
<dbReference type="AlphaFoldDB" id="A0A3E3K1B4"/>
<sequence>MSETFTLYKLIILYMLSKVDFPLTNAQISDFILGKGYTTYFTLQKALSELTESGLIREETTHNRTLYHLTEEGDESICFFENKISDAIKKDISDFFIEKKFSLKNEVSVKSDYYRNTNGEFSVHCQVIEHAMPLIDLTVTVPSREEAETMAANWNARNQEIYAYIMTHLL</sequence>
<dbReference type="InterPro" id="IPR036390">
    <property type="entry name" value="WH_DNA-bd_sf"/>
</dbReference>
<dbReference type="OrthoDB" id="9783597at2"/>
<name>A0A3E3K1B4_9FIRM</name>
<dbReference type="Gene3D" id="1.10.10.10">
    <property type="entry name" value="Winged helix-like DNA-binding domain superfamily/Winged helix DNA-binding domain"/>
    <property type="match status" value="1"/>
</dbReference>
<dbReference type="InterPro" id="IPR025374">
    <property type="entry name" value="DUF4364"/>
</dbReference>
<comment type="caution">
    <text evidence="1">The sequence shown here is derived from an EMBL/GenBank/DDBJ whole genome shotgun (WGS) entry which is preliminary data.</text>
</comment>
<dbReference type="InterPro" id="IPR011991">
    <property type="entry name" value="ArsR-like_HTH"/>
</dbReference>
<dbReference type="InterPro" id="IPR036388">
    <property type="entry name" value="WH-like_DNA-bd_sf"/>
</dbReference>
<keyword evidence="2" id="KW-1185">Reference proteome</keyword>
<organism evidence="1 2">
    <name type="scientific">Sellimonas intestinalis</name>
    <dbReference type="NCBI Taxonomy" id="1653434"/>
    <lineage>
        <taxon>Bacteria</taxon>
        <taxon>Bacillati</taxon>
        <taxon>Bacillota</taxon>
        <taxon>Clostridia</taxon>
        <taxon>Lachnospirales</taxon>
        <taxon>Lachnospiraceae</taxon>
        <taxon>Sellimonas</taxon>
    </lineage>
</organism>
<dbReference type="RefSeq" id="WP_024732940.1">
    <property type="nucleotide sequence ID" value="NZ_BAABYU010000001.1"/>
</dbReference>
<gene>
    <name evidence="1" type="ORF">DW016_10720</name>
</gene>
<dbReference type="EMBL" id="QVLX01000005">
    <property type="protein sequence ID" value="RGE86514.1"/>
    <property type="molecule type" value="Genomic_DNA"/>
</dbReference>
<evidence type="ECO:0000313" key="1">
    <source>
        <dbReference type="EMBL" id="RGE86514.1"/>
    </source>
</evidence>
<dbReference type="Proteomes" id="UP000261080">
    <property type="component" value="Unassembled WGS sequence"/>
</dbReference>
<accession>A0A3E3K1B4</accession>